<proteinExistence type="predicted"/>
<feature type="non-terminal residue" evidence="1">
    <location>
        <position position="1"/>
    </location>
</feature>
<protein>
    <submittedName>
        <fullName evidence="1">Uncharacterized protein</fullName>
    </submittedName>
</protein>
<organism evidence="1">
    <name type="scientific">Arion vulgaris</name>
    <dbReference type="NCBI Taxonomy" id="1028688"/>
    <lineage>
        <taxon>Eukaryota</taxon>
        <taxon>Metazoa</taxon>
        <taxon>Spiralia</taxon>
        <taxon>Lophotrochozoa</taxon>
        <taxon>Mollusca</taxon>
        <taxon>Gastropoda</taxon>
        <taxon>Heterobranchia</taxon>
        <taxon>Euthyneura</taxon>
        <taxon>Panpulmonata</taxon>
        <taxon>Eupulmonata</taxon>
        <taxon>Stylommatophora</taxon>
        <taxon>Helicina</taxon>
        <taxon>Arionoidea</taxon>
        <taxon>Arionidae</taxon>
        <taxon>Arion</taxon>
    </lineage>
</organism>
<reference evidence="1" key="1">
    <citation type="submission" date="2014-12" db="EMBL/GenBank/DDBJ databases">
        <title>Insight into the proteome of Arion vulgaris.</title>
        <authorList>
            <person name="Aradska J."/>
            <person name="Bulat T."/>
            <person name="Smidak R."/>
            <person name="Sarate P."/>
            <person name="Gangsoo J."/>
            <person name="Sialana F."/>
            <person name="Bilban M."/>
            <person name="Lubec G."/>
        </authorList>
    </citation>
    <scope>NUCLEOTIDE SEQUENCE</scope>
    <source>
        <tissue evidence="1">Skin</tissue>
    </source>
</reference>
<sequence>RVSFCVLLEPIKKGDKNDRHDSMNVLRDINNTREPYTDFITNEDVVNAQKGSHALLQGLKVSSIISNSST</sequence>
<accession>A0A0B7C0V5</accession>
<dbReference type="AlphaFoldDB" id="A0A0B7C0V5"/>
<name>A0A0B7C0V5_9EUPU</name>
<evidence type="ECO:0000313" key="1">
    <source>
        <dbReference type="EMBL" id="CEK98055.1"/>
    </source>
</evidence>
<gene>
    <name evidence="1" type="primary">ORF217649</name>
</gene>
<dbReference type="EMBL" id="HACG01051184">
    <property type="protein sequence ID" value="CEK98055.1"/>
    <property type="molecule type" value="Transcribed_RNA"/>
</dbReference>
<feature type="non-terminal residue" evidence="1">
    <location>
        <position position="70"/>
    </location>
</feature>